<keyword evidence="2" id="KW-0813">Transport</keyword>
<dbReference type="Gene3D" id="1.25.10.70">
    <property type="match status" value="1"/>
</dbReference>
<dbReference type="InterPro" id="IPR044840">
    <property type="entry name" value="Nup188"/>
</dbReference>
<evidence type="ECO:0000256" key="3">
    <source>
        <dbReference type="ARBA" id="ARBA00022816"/>
    </source>
</evidence>
<dbReference type="Pfam" id="PF18378">
    <property type="entry name" value="Nup188_C"/>
    <property type="match status" value="1"/>
</dbReference>
<keyword evidence="5" id="KW-0811">Translocation</keyword>
<evidence type="ECO:0000259" key="9">
    <source>
        <dbReference type="Pfam" id="PF21093"/>
    </source>
</evidence>
<dbReference type="STRING" id="1392247.A0A3N4KKU1"/>
<keyword evidence="4" id="KW-0653">Protein transport</keyword>
<dbReference type="InterPro" id="IPR048883">
    <property type="entry name" value="Nup188_N-subdom_III"/>
</dbReference>
<evidence type="ECO:0000256" key="1">
    <source>
        <dbReference type="ARBA" id="ARBA00004567"/>
    </source>
</evidence>
<keyword evidence="7" id="KW-0539">Nucleus</keyword>
<dbReference type="PANTHER" id="PTHR31431">
    <property type="entry name" value="NUCLEOPORIN NUP188 HOMOLOG"/>
    <property type="match status" value="1"/>
</dbReference>
<protein>
    <submittedName>
        <fullName evidence="10">Uncharacterized protein</fullName>
    </submittedName>
</protein>
<dbReference type="Proteomes" id="UP000277580">
    <property type="component" value="Unassembled WGS sequence"/>
</dbReference>
<dbReference type="InterPro" id="IPR041634">
    <property type="entry name" value="Nup188_C"/>
</dbReference>
<proteinExistence type="predicted"/>
<organism evidence="10 11">
    <name type="scientific">Morchella conica CCBAS932</name>
    <dbReference type="NCBI Taxonomy" id="1392247"/>
    <lineage>
        <taxon>Eukaryota</taxon>
        <taxon>Fungi</taxon>
        <taxon>Dikarya</taxon>
        <taxon>Ascomycota</taxon>
        <taxon>Pezizomycotina</taxon>
        <taxon>Pezizomycetes</taxon>
        <taxon>Pezizales</taxon>
        <taxon>Morchellaceae</taxon>
        <taxon>Morchella</taxon>
    </lineage>
</organism>
<dbReference type="GO" id="GO:0006606">
    <property type="term" value="P:protein import into nucleus"/>
    <property type="evidence" value="ECO:0007669"/>
    <property type="project" value="TreeGrafter"/>
</dbReference>
<evidence type="ECO:0000256" key="4">
    <source>
        <dbReference type="ARBA" id="ARBA00022927"/>
    </source>
</evidence>
<dbReference type="GO" id="GO:0051028">
    <property type="term" value="P:mRNA transport"/>
    <property type="evidence" value="ECO:0007669"/>
    <property type="project" value="UniProtKB-KW"/>
</dbReference>
<dbReference type="GO" id="GO:0006405">
    <property type="term" value="P:RNA export from nucleus"/>
    <property type="evidence" value="ECO:0007669"/>
    <property type="project" value="TreeGrafter"/>
</dbReference>
<dbReference type="Pfam" id="PF21093">
    <property type="entry name" value="Nup188_N-subdom_III"/>
    <property type="match status" value="1"/>
</dbReference>
<evidence type="ECO:0000256" key="6">
    <source>
        <dbReference type="ARBA" id="ARBA00023132"/>
    </source>
</evidence>
<name>A0A3N4KKU1_9PEZI</name>
<evidence type="ECO:0000256" key="7">
    <source>
        <dbReference type="ARBA" id="ARBA00023242"/>
    </source>
</evidence>
<accession>A0A3N4KKU1</accession>
<evidence type="ECO:0000256" key="5">
    <source>
        <dbReference type="ARBA" id="ARBA00023010"/>
    </source>
</evidence>
<keyword evidence="11" id="KW-1185">Reference proteome</keyword>
<reference evidence="10 11" key="1">
    <citation type="journal article" date="2018" name="Nat. Ecol. Evol.">
        <title>Pezizomycetes genomes reveal the molecular basis of ectomycorrhizal truffle lifestyle.</title>
        <authorList>
            <person name="Murat C."/>
            <person name="Payen T."/>
            <person name="Noel B."/>
            <person name="Kuo A."/>
            <person name="Morin E."/>
            <person name="Chen J."/>
            <person name="Kohler A."/>
            <person name="Krizsan K."/>
            <person name="Balestrini R."/>
            <person name="Da Silva C."/>
            <person name="Montanini B."/>
            <person name="Hainaut M."/>
            <person name="Levati E."/>
            <person name="Barry K.W."/>
            <person name="Belfiori B."/>
            <person name="Cichocki N."/>
            <person name="Clum A."/>
            <person name="Dockter R.B."/>
            <person name="Fauchery L."/>
            <person name="Guy J."/>
            <person name="Iotti M."/>
            <person name="Le Tacon F."/>
            <person name="Lindquist E.A."/>
            <person name="Lipzen A."/>
            <person name="Malagnac F."/>
            <person name="Mello A."/>
            <person name="Molinier V."/>
            <person name="Miyauchi S."/>
            <person name="Poulain J."/>
            <person name="Riccioni C."/>
            <person name="Rubini A."/>
            <person name="Sitrit Y."/>
            <person name="Splivallo R."/>
            <person name="Traeger S."/>
            <person name="Wang M."/>
            <person name="Zifcakova L."/>
            <person name="Wipf D."/>
            <person name="Zambonelli A."/>
            <person name="Paolocci F."/>
            <person name="Nowrousian M."/>
            <person name="Ottonello S."/>
            <person name="Baldrian P."/>
            <person name="Spatafora J.W."/>
            <person name="Henrissat B."/>
            <person name="Nagy L.G."/>
            <person name="Aury J.M."/>
            <person name="Wincker P."/>
            <person name="Grigoriev I.V."/>
            <person name="Bonfante P."/>
            <person name="Martin F.M."/>
        </authorList>
    </citation>
    <scope>NUCLEOTIDE SEQUENCE [LARGE SCALE GENOMIC DNA]</scope>
    <source>
        <strain evidence="10 11">CCBAS932</strain>
    </source>
</reference>
<evidence type="ECO:0000256" key="2">
    <source>
        <dbReference type="ARBA" id="ARBA00022448"/>
    </source>
</evidence>
<evidence type="ECO:0000313" key="10">
    <source>
        <dbReference type="EMBL" id="RPB11183.1"/>
    </source>
</evidence>
<dbReference type="EMBL" id="ML119137">
    <property type="protein sequence ID" value="RPB11183.1"/>
    <property type="molecule type" value="Genomic_DNA"/>
</dbReference>
<evidence type="ECO:0000313" key="11">
    <source>
        <dbReference type="Proteomes" id="UP000277580"/>
    </source>
</evidence>
<dbReference type="InParanoid" id="A0A3N4KKU1"/>
<dbReference type="OrthoDB" id="102511at2759"/>
<sequence>MPGIAELKDAALELSRSLEIDEVSALRIVVLEYQSRPAGALLASDANSGEDAPGSLPNQVEKPVMSKDEEFFSRVSVYMSERRYIIKTATFLVRAAITADRKDNVWREVGKRFEVEGIVEKGGLAGKCIDGIAERWNEGRKGGEGLPNWVRSRLEGSVYPIAYKWEQQTLWEILHLLQLIFVLLYKSLEDSSVTLVIKWFDLMKETAFLSHRTYVPFPEAFEIINLYKFTTPLTSIISTTILQHPRTEKHLQKEYVRTFSAESSATPPAHGPARRVPPPADDSSFYIESPKAIKAVTSCFVTTSSAPGAAVPALAWSLIVLDIISFVNAASQEEDSDPFSNASAGRGERHPTVELYENVLSGLFEGSAEKEIKRLANSTVRDALEAIVLMIEPSGTIGEAFLGAKFWIGSEEDGYRMKNVLASLVRKALPDLNISGEVLMTVLLVHELQYNDLASYIRFLDDEAEKGGDDSTGWTSSAAGRFMKHGEAMRFLRRTKNRFPYEPILFLRLIRALALESGEVTKDLVKMDTYTQVLPPGFEDYDVDNEDSDIGRIQLTSDLLVFAPRDEGVFEDEYAPRGGIVIPAGTIGEITSTGGGRLVVAWKHEYNALPLLGRVLEYALIGEGSASGAGRLMAGELGTGETATEIISLLTMLIASGTARPDKAAEGFDVARILEEASDNVGRSRDVVSIIFDLLEAGLQATAQSSNTGKSTEFIVAALQFVDALIKVLPGRVWPFIARSTILERNGRGGAFVSILSAVEVVRGDYEFTINCLNLFEHLVEEAIESSVVNMGGSRSLQLASMAASTTTRSGVSMPVQREILTSWTRVTVDVFESYRGWKYVNNEQRLDIGRRIARIFSAILLQVYGVDDSTDISTKVTHVLGPSAEHLVKVFLSESESDLHMEPIIGAIHDGLMTPETSLHLRSLNGWIEHNIAIIGFAEVCIRVRGYLDLPPSYLEMKIYGVSASLAKLYATHDRYRQPVLELFESLVVASGTATTEPPSLLGHLGAECASHFATVLRGLDKPFDDELLESRIWGFVSAVVSNKQQGLSILLLRGETLWKGNLSTRDKAPKSSLLSVALDSLSDIDKLSAGRSLAMLEAVALSQNFWSLAMEDLGKHPKFIKAITSHVESLTIEFLPADSKEIITEKANKVAVAACIAQLIAMHLHSRQPSVREPGFIKDLVPKLRFYFESAVKISGYRASLHGHLQKNFEEKWPSLTLLKLKKTRLRRREYGTGYFYDMELAAKVLGFDPSWAGRADGYASEVEQANLNLSLVDSQVVLLRAWQLLAMELCDFVSTTKELEQPLIDLVESCLAANIESGFRTPIFTKIICERAEFAFVIMRRLQQSISTANSASHFDRILGLAWKSIQSSSSEFRQSLATANVSYYRSLLRILYIALYSNSTKEQLSTAMAYTILDILNLVVTKGFKDLATAAHDYPETTNPDDIALITAILQAALKLKGMEVVHSGLGIHIHENGTIRVATTLFSWSEQLAIDGDPVYGELSALFLLELSSVQIIAEQLAVEGILELLVNSSLSNKIRQGVSPTSDPRLYAIWNRGLLPITLNLLTHIGPRIAREVVAFLQFFGPQLENAVSAWQSHTMVTLSAVNEATTIVMLMTILARMGVKVDSEGSGQGLKFDKATLCEQVDYLLTHKTFLKTLIMPTNLEEEEMMKRGDAEDNELTEKVLNDMAILQGLLSDDEAEE</sequence>
<comment type="subcellular location">
    <subcellularLocation>
        <location evidence="1">Nucleus</location>
        <location evidence="1">Nuclear pore complex</location>
    </subcellularLocation>
</comment>
<dbReference type="GO" id="GO:0044611">
    <property type="term" value="C:nuclear pore inner ring"/>
    <property type="evidence" value="ECO:0007669"/>
    <property type="project" value="TreeGrafter"/>
</dbReference>
<feature type="domain" description="Nucleoporin Nup188 N-terminal subdomain III" evidence="9">
    <location>
        <begin position="599"/>
        <end position="1057"/>
    </location>
</feature>
<feature type="domain" description="Nuclear pore protein Nup188 C-terminal" evidence="8">
    <location>
        <begin position="1362"/>
        <end position="1694"/>
    </location>
</feature>
<evidence type="ECO:0000259" key="8">
    <source>
        <dbReference type="Pfam" id="PF18378"/>
    </source>
</evidence>
<gene>
    <name evidence="10" type="ORF">P167DRAFT_554081</name>
</gene>
<dbReference type="GO" id="GO:0017056">
    <property type="term" value="F:structural constituent of nuclear pore"/>
    <property type="evidence" value="ECO:0007669"/>
    <property type="project" value="InterPro"/>
</dbReference>
<dbReference type="PANTHER" id="PTHR31431:SF1">
    <property type="entry name" value="NUCLEOPORIN NUP188"/>
    <property type="match status" value="1"/>
</dbReference>
<keyword evidence="3" id="KW-0509">mRNA transport</keyword>
<dbReference type="FunCoup" id="A0A3N4KKU1">
    <property type="interactions" value="133"/>
</dbReference>
<keyword evidence="6" id="KW-0906">Nuclear pore complex</keyword>